<dbReference type="WBParaSite" id="EVEC_0000286001-mRNA-1">
    <property type="protein sequence ID" value="EVEC_0000286001-mRNA-1"/>
    <property type="gene ID" value="EVEC_0000286001"/>
</dbReference>
<keyword evidence="3" id="KW-0378">Hydrolase</keyword>
<comment type="similarity">
    <text evidence="1">Belongs to the H-rev107 family.</text>
</comment>
<keyword evidence="2" id="KW-0808">Transferase</keyword>
<dbReference type="InterPro" id="IPR051496">
    <property type="entry name" value="H-rev107_PLA/AT"/>
</dbReference>
<dbReference type="PROSITE" id="PS51934">
    <property type="entry name" value="LRAT"/>
    <property type="match status" value="1"/>
</dbReference>
<evidence type="ECO:0000259" key="5">
    <source>
        <dbReference type="PROSITE" id="PS51934"/>
    </source>
</evidence>
<dbReference type="GO" id="GO:0004623">
    <property type="term" value="F:phospholipase A2 activity"/>
    <property type="evidence" value="ECO:0007669"/>
    <property type="project" value="TreeGrafter"/>
</dbReference>
<dbReference type="AlphaFoldDB" id="A0A0N4UZ26"/>
<dbReference type="PANTHER" id="PTHR13943:SF77">
    <property type="entry name" value="LRAT DOMAIN-CONTAINING PROTEIN"/>
    <property type="match status" value="1"/>
</dbReference>
<evidence type="ECO:0000256" key="3">
    <source>
        <dbReference type="ARBA" id="ARBA00022801"/>
    </source>
</evidence>
<evidence type="ECO:0000256" key="1">
    <source>
        <dbReference type="ARBA" id="ARBA00007824"/>
    </source>
</evidence>
<evidence type="ECO:0000313" key="8">
    <source>
        <dbReference type="WBParaSite" id="EVEC_0000286001-mRNA-1"/>
    </source>
</evidence>
<keyword evidence="7" id="KW-1185">Reference proteome</keyword>
<evidence type="ECO:0000256" key="4">
    <source>
        <dbReference type="ARBA" id="ARBA00023098"/>
    </source>
</evidence>
<dbReference type="PANTHER" id="PTHR13943">
    <property type="entry name" value="HRAS-LIKE SUPPRESSOR - RELATED"/>
    <property type="match status" value="1"/>
</dbReference>
<evidence type="ECO:0000256" key="2">
    <source>
        <dbReference type="ARBA" id="ARBA00022679"/>
    </source>
</evidence>
<feature type="domain" description="LRAT" evidence="5">
    <location>
        <begin position="61"/>
        <end position="189"/>
    </location>
</feature>
<sequence length="243" mass="27820">MMLPGELVTDWLRWQDLKPLLEIGDLIEFRRVAGTIKRRIYTNGFDNAHQSLLLEYGEQNGVVICNYVIEHWAVCIAVEDGKLYVAHLSLEENDFEGPSVSCTDSFAEITTKIMNGSKAEVRRDELSHVAREDLCRINNSLDCQCSPLPPSVIVERALMKLGTGDYNLLFNNCEHFVKYCRYGEPESDQVSFKAHLVTFKITSCICYCGWIRVLETRVTSKAEAETSVNSLRYNWRKDPSFVY</sequence>
<dbReference type="EMBL" id="UXUI01007404">
    <property type="protein sequence ID" value="VDD87425.1"/>
    <property type="molecule type" value="Genomic_DNA"/>
</dbReference>
<evidence type="ECO:0000313" key="6">
    <source>
        <dbReference type="EMBL" id="VDD87425.1"/>
    </source>
</evidence>
<dbReference type="Proteomes" id="UP000274131">
    <property type="component" value="Unassembled WGS sequence"/>
</dbReference>
<dbReference type="InterPro" id="IPR007053">
    <property type="entry name" value="LRAT_dom"/>
</dbReference>
<name>A0A0N4UZ26_ENTVE</name>
<dbReference type="GO" id="GO:0016410">
    <property type="term" value="F:N-acyltransferase activity"/>
    <property type="evidence" value="ECO:0007669"/>
    <property type="project" value="TreeGrafter"/>
</dbReference>
<dbReference type="OrthoDB" id="421951at2759"/>
<evidence type="ECO:0000313" key="7">
    <source>
        <dbReference type="Proteomes" id="UP000274131"/>
    </source>
</evidence>
<reference evidence="6 7" key="2">
    <citation type="submission" date="2018-10" db="EMBL/GenBank/DDBJ databases">
        <authorList>
            <consortium name="Pathogen Informatics"/>
        </authorList>
    </citation>
    <scope>NUCLEOTIDE SEQUENCE [LARGE SCALE GENOMIC DNA]</scope>
</reference>
<dbReference type="GO" id="GO:0008970">
    <property type="term" value="F:phospholipase A1 activity"/>
    <property type="evidence" value="ECO:0007669"/>
    <property type="project" value="TreeGrafter"/>
</dbReference>
<dbReference type="GO" id="GO:0070292">
    <property type="term" value="P:N-acylphosphatidylethanolamine metabolic process"/>
    <property type="evidence" value="ECO:0007669"/>
    <property type="project" value="TreeGrafter"/>
</dbReference>
<dbReference type="GO" id="GO:0005737">
    <property type="term" value="C:cytoplasm"/>
    <property type="evidence" value="ECO:0007669"/>
    <property type="project" value="TreeGrafter"/>
</dbReference>
<protein>
    <submittedName>
        <fullName evidence="8">LRAT domain-containing protein</fullName>
    </submittedName>
</protein>
<keyword evidence="4" id="KW-0443">Lipid metabolism</keyword>
<proteinExistence type="inferred from homology"/>
<dbReference type="Gene3D" id="3.90.1720.10">
    <property type="entry name" value="endopeptidase domain like (from Nostoc punctiforme)"/>
    <property type="match status" value="1"/>
</dbReference>
<organism evidence="8">
    <name type="scientific">Enterobius vermicularis</name>
    <name type="common">Human pinworm</name>
    <dbReference type="NCBI Taxonomy" id="51028"/>
    <lineage>
        <taxon>Eukaryota</taxon>
        <taxon>Metazoa</taxon>
        <taxon>Ecdysozoa</taxon>
        <taxon>Nematoda</taxon>
        <taxon>Chromadorea</taxon>
        <taxon>Rhabditida</taxon>
        <taxon>Spirurina</taxon>
        <taxon>Oxyuridomorpha</taxon>
        <taxon>Oxyuroidea</taxon>
        <taxon>Oxyuridae</taxon>
        <taxon>Enterobius</taxon>
    </lineage>
</organism>
<gene>
    <name evidence="6" type="ORF">EVEC_LOCUS2568</name>
</gene>
<dbReference type="Pfam" id="PF04970">
    <property type="entry name" value="LRAT"/>
    <property type="match status" value="1"/>
</dbReference>
<reference evidence="8" key="1">
    <citation type="submission" date="2017-02" db="UniProtKB">
        <authorList>
            <consortium name="WormBaseParasite"/>
        </authorList>
    </citation>
    <scope>IDENTIFICATION</scope>
</reference>
<accession>A0A0N4UZ26</accession>